<accession>A0A158PAR1</accession>
<evidence type="ECO:0000313" key="4">
    <source>
        <dbReference type="WBParaSite" id="ACAC_0000989901-mRNA-1"/>
    </source>
</evidence>
<reference evidence="4" key="2">
    <citation type="submission" date="2016-04" db="UniProtKB">
        <authorList>
            <consortium name="WormBaseParasite"/>
        </authorList>
    </citation>
    <scope>IDENTIFICATION</scope>
</reference>
<name>A0A158PAR1_ANGCA</name>
<evidence type="ECO:0000256" key="2">
    <source>
        <dbReference type="SAM" id="SignalP"/>
    </source>
</evidence>
<protein>
    <submittedName>
        <fullName evidence="4">Secreted protein</fullName>
    </submittedName>
</protein>
<proteinExistence type="predicted"/>
<feature type="chain" id="PRO_5007630145" evidence="2">
    <location>
        <begin position="19"/>
        <end position="173"/>
    </location>
</feature>
<evidence type="ECO:0000256" key="1">
    <source>
        <dbReference type="SAM" id="MobiDB-lite"/>
    </source>
</evidence>
<dbReference type="AlphaFoldDB" id="A0A158PAR1"/>
<reference evidence="3" key="1">
    <citation type="submission" date="2012-09" db="EMBL/GenBank/DDBJ databases">
        <authorList>
            <person name="Martin A.A."/>
        </authorList>
    </citation>
    <scope>NUCLEOTIDE SEQUENCE</scope>
</reference>
<evidence type="ECO:0000313" key="3">
    <source>
        <dbReference type="Proteomes" id="UP000035642"/>
    </source>
</evidence>
<keyword evidence="3" id="KW-1185">Reference proteome</keyword>
<organism evidence="3 4">
    <name type="scientific">Angiostrongylus cantonensis</name>
    <name type="common">Rat lungworm</name>
    <dbReference type="NCBI Taxonomy" id="6313"/>
    <lineage>
        <taxon>Eukaryota</taxon>
        <taxon>Metazoa</taxon>
        <taxon>Ecdysozoa</taxon>
        <taxon>Nematoda</taxon>
        <taxon>Chromadorea</taxon>
        <taxon>Rhabditida</taxon>
        <taxon>Rhabditina</taxon>
        <taxon>Rhabditomorpha</taxon>
        <taxon>Strongyloidea</taxon>
        <taxon>Metastrongylidae</taxon>
        <taxon>Angiostrongylus</taxon>
    </lineage>
</organism>
<dbReference type="Proteomes" id="UP000035642">
    <property type="component" value="Unassembled WGS sequence"/>
</dbReference>
<keyword evidence="2" id="KW-0732">Signal</keyword>
<dbReference type="WBParaSite" id="ACAC_0000989901-mRNA-1">
    <property type="protein sequence ID" value="ACAC_0000989901-mRNA-1"/>
    <property type="gene ID" value="ACAC_0000989901"/>
</dbReference>
<feature type="signal peptide" evidence="2">
    <location>
        <begin position="1"/>
        <end position="18"/>
    </location>
</feature>
<feature type="compositionally biased region" description="Low complexity" evidence="1">
    <location>
        <begin position="28"/>
        <end position="41"/>
    </location>
</feature>
<sequence>MKFVHSLPLLIALIGAYGVPDEDVTEKSSNSGSSQSSLAGSKAKNEVAVAANSEPSSVDEHQYTKQAAKDEHSEMIFVTDKIIEKLSQPWNHFACAESVRGYCKLSETIQICFYEPNMLIVMGFPLKFSEDELPIMKRLQKWITNCDASLKENANRLADIRRKIRHPVVNATG</sequence>
<feature type="region of interest" description="Disordered" evidence="1">
    <location>
        <begin position="22"/>
        <end position="65"/>
    </location>
</feature>